<sequence>MLMDLAALTTESIIAGVLSLAFQQLPNIPAYASTLETFRRAAKTFVTYGGQ</sequence>
<protein>
    <submittedName>
        <fullName evidence="1">Uncharacterized protein</fullName>
    </submittedName>
</protein>
<reference evidence="1 2" key="1">
    <citation type="submission" date="2019-08" db="EMBL/GenBank/DDBJ databases">
        <authorList>
            <person name="Peeters C."/>
        </authorList>
    </citation>
    <scope>NUCLEOTIDE SEQUENCE [LARGE SCALE GENOMIC DNA]</scope>
    <source>
        <strain evidence="1 2">LMG 31110</strain>
    </source>
</reference>
<gene>
    <name evidence="1" type="ORF">PCO31110_04134</name>
</gene>
<evidence type="ECO:0000313" key="2">
    <source>
        <dbReference type="Proteomes" id="UP000337189"/>
    </source>
</evidence>
<proteinExistence type="predicted"/>
<dbReference type="AlphaFoldDB" id="A0A5E4XTE8"/>
<accession>A0A5E4XTE8</accession>
<organism evidence="1 2">
    <name type="scientific">Pandoraea communis</name>
    <dbReference type="NCBI Taxonomy" id="2508297"/>
    <lineage>
        <taxon>Bacteria</taxon>
        <taxon>Pseudomonadati</taxon>
        <taxon>Pseudomonadota</taxon>
        <taxon>Betaproteobacteria</taxon>
        <taxon>Burkholderiales</taxon>
        <taxon>Burkholderiaceae</taxon>
        <taxon>Pandoraea</taxon>
    </lineage>
</organism>
<name>A0A5E4XTE8_9BURK</name>
<dbReference type="EMBL" id="CABPSJ010000006">
    <property type="protein sequence ID" value="VVE39624.1"/>
    <property type="molecule type" value="Genomic_DNA"/>
</dbReference>
<dbReference type="Proteomes" id="UP000337189">
    <property type="component" value="Unassembled WGS sequence"/>
</dbReference>
<evidence type="ECO:0000313" key="1">
    <source>
        <dbReference type="EMBL" id="VVE39624.1"/>
    </source>
</evidence>